<name>A0A7J6VTZ9_THATH</name>
<feature type="transmembrane region" description="Helical" evidence="7">
    <location>
        <begin position="138"/>
        <end position="159"/>
    </location>
</feature>
<comment type="subcellular location">
    <subcellularLocation>
        <location evidence="1">Membrane</location>
        <topology evidence="1">Multi-pass membrane protein</topology>
    </subcellularLocation>
</comment>
<dbReference type="Pfam" id="PF10268">
    <property type="entry name" value="Tmemb_161AB"/>
    <property type="match status" value="1"/>
</dbReference>
<evidence type="ECO:0000256" key="1">
    <source>
        <dbReference type="ARBA" id="ARBA00004141"/>
    </source>
</evidence>
<evidence type="ECO:0000313" key="8">
    <source>
        <dbReference type="EMBL" id="KAF5187640.1"/>
    </source>
</evidence>
<evidence type="ECO:0000256" key="6">
    <source>
        <dbReference type="ARBA" id="ARBA00023180"/>
    </source>
</evidence>
<keyword evidence="5 7" id="KW-0472">Membrane</keyword>
<evidence type="ECO:0000256" key="5">
    <source>
        <dbReference type="ARBA" id="ARBA00023136"/>
    </source>
</evidence>
<evidence type="ECO:0000256" key="4">
    <source>
        <dbReference type="ARBA" id="ARBA00022989"/>
    </source>
</evidence>
<reference evidence="8 9" key="1">
    <citation type="submission" date="2020-06" db="EMBL/GenBank/DDBJ databases">
        <title>Transcriptomic and genomic resources for Thalictrum thalictroides and T. hernandezii: Facilitating candidate gene discovery in an emerging model plant lineage.</title>
        <authorList>
            <person name="Arias T."/>
            <person name="Riano-Pachon D.M."/>
            <person name="Di Stilio V.S."/>
        </authorList>
    </citation>
    <scope>NUCLEOTIDE SEQUENCE [LARGE SCALE GENOMIC DNA]</scope>
    <source>
        <strain evidence="9">cv. WT478/WT964</strain>
        <tissue evidence="8">Leaves</tissue>
    </source>
</reference>
<evidence type="ECO:0000256" key="3">
    <source>
        <dbReference type="ARBA" id="ARBA00022692"/>
    </source>
</evidence>
<dbReference type="AlphaFoldDB" id="A0A7J6VTZ9"/>
<keyword evidence="3 7" id="KW-0812">Transmembrane</keyword>
<accession>A0A7J6VTZ9</accession>
<sequence length="457" mass="51741">MLLISFFYTYKNLLLHAVLTFSIVFISTLLNLPIRFLQGLHTYILPENVGNDTSKSGVRAAIRRPGSIESEDLKKKNRSKDKFEFDENNAQIFRLQLVDDHLRSRMYFTDYRDVFNYSLISISNLIIHNYYLNVIESSGIWVNGSVIPIVFGFIAIFRAGFSIAKVSFERSASKRSEKQLSIILGFLGFTLVFLIGFVISPSVFDFELDSFDGVGKISVAIFAGLLAGFLFMPAVKSARSFWLGTDQLRWNLSIIPCGGFGRVLLHANLLLAVFSSLLWVNPLVEIFINNRNVGSSGAIGRIRVNENLIGNAGMDKVSFLKFRVWCLMGSGVLQIITLRPNLQMFLNEAVLSWYQRLHSSKVPDLDFSRAKIFLHNYYLSLAVLQFLVPPALVLLFLGLSQVEGNLLETFSFVYNFMSCSACFKEVALLMSWWVTFVWSIFTFSTLAVYRSGILYVS</sequence>
<dbReference type="InterPro" id="IPR019395">
    <property type="entry name" value="Transmembrane_161A/B"/>
</dbReference>
<keyword evidence="9" id="KW-1185">Reference proteome</keyword>
<gene>
    <name evidence="8" type="ORF">FRX31_022772</name>
</gene>
<keyword evidence="4 7" id="KW-1133">Transmembrane helix</keyword>
<dbReference type="EMBL" id="JABWDY010027759">
    <property type="protein sequence ID" value="KAF5187640.1"/>
    <property type="molecule type" value="Genomic_DNA"/>
</dbReference>
<feature type="transmembrane region" description="Helical" evidence="7">
    <location>
        <begin position="430"/>
        <end position="449"/>
    </location>
</feature>
<dbReference type="PANTHER" id="PTHR13624">
    <property type="entry name" value="RE42071P"/>
    <property type="match status" value="1"/>
</dbReference>
<dbReference type="GO" id="GO:0016020">
    <property type="term" value="C:membrane"/>
    <property type="evidence" value="ECO:0007669"/>
    <property type="project" value="UniProtKB-SubCell"/>
</dbReference>
<evidence type="ECO:0000256" key="7">
    <source>
        <dbReference type="SAM" id="Phobius"/>
    </source>
</evidence>
<organism evidence="8 9">
    <name type="scientific">Thalictrum thalictroides</name>
    <name type="common">Rue-anemone</name>
    <name type="synonym">Anemone thalictroides</name>
    <dbReference type="NCBI Taxonomy" id="46969"/>
    <lineage>
        <taxon>Eukaryota</taxon>
        <taxon>Viridiplantae</taxon>
        <taxon>Streptophyta</taxon>
        <taxon>Embryophyta</taxon>
        <taxon>Tracheophyta</taxon>
        <taxon>Spermatophyta</taxon>
        <taxon>Magnoliopsida</taxon>
        <taxon>Ranunculales</taxon>
        <taxon>Ranunculaceae</taxon>
        <taxon>Thalictroideae</taxon>
        <taxon>Thalictrum</taxon>
    </lineage>
</organism>
<dbReference type="Proteomes" id="UP000554482">
    <property type="component" value="Unassembled WGS sequence"/>
</dbReference>
<feature type="transmembrane region" description="Helical" evidence="7">
    <location>
        <begin position="180"/>
        <end position="199"/>
    </location>
</feature>
<evidence type="ECO:0000256" key="2">
    <source>
        <dbReference type="ARBA" id="ARBA00009706"/>
    </source>
</evidence>
<feature type="transmembrane region" description="Helical" evidence="7">
    <location>
        <begin position="377"/>
        <end position="399"/>
    </location>
</feature>
<dbReference type="OrthoDB" id="784140at2759"/>
<protein>
    <submittedName>
        <fullName evidence="8">Transmembrane protein</fullName>
    </submittedName>
</protein>
<feature type="transmembrane region" description="Helical" evidence="7">
    <location>
        <begin position="114"/>
        <end position="132"/>
    </location>
</feature>
<dbReference type="PANTHER" id="PTHR13624:SF6">
    <property type="entry name" value="EMEI"/>
    <property type="match status" value="1"/>
</dbReference>
<feature type="transmembrane region" description="Helical" evidence="7">
    <location>
        <begin position="13"/>
        <end position="32"/>
    </location>
</feature>
<feature type="transmembrane region" description="Helical" evidence="7">
    <location>
        <begin position="219"/>
        <end position="238"/>
    </location>
</feature>
<keyword evidence="6" id="KW-0325">Glycoprotein</keyword>
<comment type="similarity">
    <text evidence="2">Belongs to the TMEM161 family.</text>
</comment>
<comment type="caution">
    <text evidence="8">The sequence shown here is derived from an EMBL/GenBank/DDBJ whole genome shotgun (WGS) entry which is preliminary data.</text>
</comment>
<evidence type="ECO:0000313" key="9">
    <source>
        <dbReference type="Proteomes" id="UP000554482"/>
    </source>
</evidence>
<proteinExistence type="inferred from homology"/>